<dbReference type="OrthoDB" id="3223806at2759"/>
<dbReference type="InParanoid" id="A0A0C3B3D8"/>
<evidence type="ECO:0000313" key="6">
    <source>
        <dbReference type="EMBL" id="KIM80693.1"/>
    </source>
</evidence>
<dbReference type="GO" id="GO:0005737">
    <property type="term" value="C:cytoplasm"/>
    <property type="evidence" value="ECO:0007669"/>
    <property type="project" value="TreeGrafter"/>
</dbReference>
<evidence type="ECO:0000256" key="4">
    <source>
        <dbReference type="SAM" id="MobiDB-lite"/>
    </source>
</evidence>
<dbReference type="PANTHER" id="PTHR48104">
    <property type="entry name" value="METACASPASE-4"/>
    <property type="match status" value="1"/>
</dbReference>
<evidence type="ECO:0000256" key="1">
    <source>
        <dbReference type="ARBA" id="ARBA00009005"/>
    </source>
</evidence>
<keyword evidence="3" id="KW-0645">Protease</keyword>
<comment type="similarity">
    <text evidence="1">Belongs to the peptidase C14B family.</text>
</comment>
<evidence type="ECO:0000259" key="5">
    <source>
        <dbReference type="Pfam" id="PF00656"/>
    </source>
</evidence>
<keyword evidence="3" id="KW-0378">Hydrolase</keyword>
<dbReference type="EMBL" id="KN833003">
    <property type="protein sequence ID" value="KIM80693.1"/>
    <property type="molecule type" value="Genomic_DNA"/>
</dbReference>
<dbReference type="GO" id="GO:0004197">
    <property type="term" value="F:cysteine-type endopeptidase activity"/>
    <property type="evidence" value="ECO:0007669"/>
    <property type="project" value="InterPro"/>
</dbReference>
<reference evidence="7" key="2">
    <citation type="submission" date="2015-01" db="EMBL/GenBank/DDBJ databases">
        <title>Evolutionary Origins and Diversification of the Mycorrhizal Mutualists.</title>
        <authorList>
            <consortium name="DOE Joint Genome Institute"/>
            <consortium name="Mycorrhizal Genomics Consortium"/>
            <person name="Kohler A."/>
            <person name="Kuo A."/>
            <person name="Nagy L.G."/>
            <person name="Floudas D."/>
            <person name="Copeland A."/>
            <person name="Barry K.W."/>
            <person name="Cichocki N."/>
            <person name="Veneault-Fourrey C."/>
            <person name="LaButti K."/>
            <person name="Lindquist E.A."/>
            <person name="Lipzen A."/>
            <person name="Lundell T."/>
            <person name="Morin E."/>
            <person name="Murat C."/>
            <person name="Riley R."/>
            <person name="Ohm R."/>
            <person name="Sun H."/>
            <person name="Tunlid A."/>
            <person name="Henrissat B."/>
            <person name="Grigoriev I.V."/>
            <person name="Hibbett D.S."/>
            <person name="Martin F."/>
        </authorList>
    </citation>
    <scope>NUCLEOTIDE SEQUENCE [LARGE SCALE GENOMIC DNA]</scope>
    <source>
        <strain evidence="7">F 1598</strain>
    </source>
</reference>
<dbReference type="InterPro" id="IPR029030">
    <property type="entry name" value="Caspase-like_dom_sf"/>
</dbReference>
<dbReference type="Pfam" id="PF00656">
    <property type="entry name" value="Peptidase_C14"/>
    <property type="match status" value="1"/>
</dbReference>
<evidence type="ECO:0000256" key="2">
    <source>
        <dbReference type="ARBA" id="ARBA00022703"/>
    </source>
</evidence>
<dbReference type="GO" id="GO:0006508">
    <property type="term" value="P:proteolysis"/>
    <property type="evidence" value="ECO:0007669"/>
    <property type="project" value="InterPro"/>
</dbReference>
<accession>A0A0C3B3D8</accession>
<dbReference type="HOGENOM" id="CLU_011935_1_0_1"/>
<dbReference type="Gene3D" id="3.40.50.1460">
    <property type="match status" value="1"/>
</dbReference>
<feature type="domain" description="Peptidase C14 caspase" evidence="5">
    <location>
        <begin position="81"/>
        <end position="331"/>
    </location>
</feature>
<keyword evidence="2" id="KW-0053">Apoptosis</keyword>
<dbReference type="GO" id="GO:0006915">
    <property type="term" value="P:apoptotic process"/>
    <property type="evidence" value="ECO:0007669"/>
    <property type="project" value="UniProtKB-KW"/>
</dbReference>
<keyword evidence="3" id="KW-0788">Thiol protease</keyword>
<sequence length="712" mass="78995">MQIAFHGSYVNVSTYTDLLWYLLYSGRTSPMGKWKRKFKPQPPVSPKQASGGKNTVNPAPGPYNSGPPGVAEVNDPPPCLFALVIGINVYKSSSVQNLAGCVPDANDMENYLKDTLKVPADQISVLRDQNATRFDIIKAFSNLRDDTRIREGDPIVIFYAGHGGETPAPLEWEAEDNKTQYILPHDVDTEVGGETVFGIPDRTIAALLNEISKAKGDNISVIFDCCHSGSGTRTDENDPTHLARVAKLDHNVPPSLDQDIWSKGSNRGATIAPVFARVGLHSHVLLAACGTKELAMEDNQRGVFTKTLLETLRAQGADKITYKDILNRIRALPLQNPQCEGVNQNRILFNARAPSAGRVSYTVSIINGKYVMEAGAAHGITDGAELTIYKERESRIKLGKLLAGDITPFSTTLYLPTGESIFHFTGTVHAIQTKAGAKEDLRLYVALDEKLLQVFKAVAQHMERPGSGNRKIRLVKLDENPHLQIDLQEGRVVFKTLDSLVMGCGFTRMLYTVNNNADDVNPVIRAAAHFRWHLDLTNPIHTLRDNVELHFFEVHREEGTWHTGKNLNVAGKVCISEDLTKMYAFKVVNKSQLSLYPSLFYFDNNNFEILSFYQPPTTGQFKLEAPLKEMSHLTIGYGSVGQVPQVFVLPPGQNVEVGFLKLFLTTVPVDYSNIPQCSPFDLHRGPQRAQLKTFQTWDTINVVVVHKKDHPN</sequence>
<gene>
    <name evidence="6" type="ORF">PILCRDRAFT_822415</name>
</gene>
<proteinExistence type="inferred from homology"/>
<name>A0A0C3B3D8_PILCF</name>
<protein>
    <recommendedName>
        <fullName evidence="5">Peptidase C14 caspase domain-containing protein</fullName>
    </recommendedName>
</protein>
<dbReference type="PANTHER" id="PTHR48104:SF30">
    <property type="entry name" value="METACASPASE-1"/>
    <property type="match status" value="1"/>
</dbReference>
<dbReference type="AlphaFoldDB" id="A0A0C3B3D8"/>
<dbReference type="InterPro" id="IPR011600">
    <property type="entry name" value="Pept_C14_caspase"/>
</dbReference>
<feature type="region of interest" description="Disordered" evidence="4">
    <location>
        <begin position="33"/>
        <end position="70"/>
    </location>
</feature>
<dbReference type="SUPFAM" id="SSF52129">
    <property type="entry name" value="Caspase-like"/>
    <property type="match status" value="1"/>
</dbReference>
<evidence type="ECO:0000313" key="7">
    <source>
        <dbReference type="Proteomes" id="UP000054166"/>
    </source>
</evidence>
<dbReference type="InterPro" id="IPR050452">
    <property type="entry name" value="Metacaspase"/>
</dbReference>
<feature type="compositionally biased region" description="Polar residues" evidence="4">
    <location>
        <begin position="47"/>
        <end position="57"/>
    </location>
</feature>
<reference evidence="6 7" key="1">
    <citation type="submission" date="2014-04" db="EMBL/GenBank/DDBJ databases">
        <authorList>
            <consortium name="DOE Joint Genome Institute"/>
            <person name="Kuo A."/>
            <person name="Tarkka M."/>
            <person name="Buscot F."/>
            <person name="Kohler A."/>
            <person name="Nagy L.G."/>
            <person name="Floudas D."/>
            <person name="Copeland A."/>
            <person name="Barry K.W."/>
            <person name="Cichocki N."/>
            <person name="Veneault-Fourrey C."/>
            <person name="LaButti K."/>
            <person name="Lindquist E.A."/>
            <person name="Lipzen A."/>
            <person name="Lundell T."/>
            <person name="Morin E."/>
            <person name="Murat C."/>
            <person name="Sun H."/>
            <person name="Tunlid A."/>
            <person name="Henrissat B."/>
            <person name="Grigoriev I.V."/>
            <person name="Hibbett D.S."/>
            <person name="Martin F."/>
            <person name="Nordberg H.P."/>
            <person name="Cantor M.N."/>
            <person name="Hua S.X."/>
        </authorList>
    </citation>
    <scope>NUCLEOTIDE SEQUENCE [LARGE SCALE GENOMIC DNA]</scope>
    <source>
        <strain evidence="6 7">F 1598</strain>
    </source>
</reference>
<keyword evidence="7" id="KW-1185">Reference proteome</keyword>
<dbReference type="Proteomes" id="UP000054166">
    <property type="component" value="Unassembled WGS sequence"/>
</dbReference>
<organism evidence="6 7">
    <name type="scientific">Piloderma croceum (strain F 1598)</name>
    <dbReference type="NCBI Taxonomy" id="765440"/>
    <lineage>
        <taxon>Eukaryota</taxon>
        <taxon>Fungi</taxon>
        <taxon>Dikarya</taxon>
        <taxon>Basidiomycota</taxon>
        <taxon>Agaricomycotina</taxon>
        <taxon>Agaricomycetes</taxon>
        <taxon>Agaricomycetidae</taxon>
        <taxon>Atheliales</taxon>
        <taxon>Atheliaceae</taxon>
        <taxon>Piloderma</taxon>
    </lineage>
</organism>
<evidence type="ECO:0000256" key="3">
    <source>
        <dbReference type="ARBA" id="ARBA00022807"/>
    </source>
</evidence>